<proteinExistence type="predicted"/>
<feature type="region of interest" description="Disordered" evidence="1">
    <location>
        <begin position="25"/>
        <end position="89"/>
    </location>
</feature>
<protein>
    <submittedName>
        <fullName evidence="2">Uncharacterized protein</fullName>
    </submittedName>
</protein>
<comment type="caution">
    <text evidence="2">The sequence shown here is derived from an EMBL/GenBank/DDBJ whole genome shotgun (WGS) entry which is preliminary data.</text>
</comment>
<keyword evidence="3" id="KW-1185">Reference proteome</keyword>
<gene>
    <name evidence="2" type="ORF">GGX14DRAFT_394533</name>
</gene>
<feature type="compositionally biased region" description="Polar residues" evidence="1">
    <location>
        <begin position="60"/>
        <end position="75"/>
    </location>
</feature>
<sequence>MLRLWAAGQPVSMANIKATAALARQHGISRSSSTRAAGSPRTQPSSRHSNAAIRTRPSHRSSWTCLRTPTASPLSHSRRTGSPLEHGRRTVLPRRGGVCVSVCTRIGIHLKERQIVCYGNDSYGGMSGWLRRWAIYSSNGTSALGAQEGAATATRLAKYIGSFRLPPEPWIYYISGARHASTAWQPSKGTTFVGINTVILATHRGSGSYEQLADHPISAWLASLGRGTDHAVTPHAARSAATLESINNADLQTQ</sequence>
<feature type="compositionally biased region" description="Polar residues" evidence="1">
    <location>
        <begin position="28"/>
        <end position="49"/>
    </location>
</feature>
<evidence type="ECO:0000256" key="1">
    <source>
        <dbReference type="SAM" id="MobiDB-lite"/>
    </source>
</evidence>
<accession>A0AAD6VFC1</accession>
<name>A0AAD6VFC1_9AGAR</name>
<evidence type="ECO:0000313" key="3">
    <source>
        <dbReference type="Proteomes" id="UP001219525"/>
    </source>
</evidence>
<reference evidence="2" key="1">
    <citation type="submission" date="2023-03" db="EMBL/GenBank/DDBJ databases">
        <title>Massive genome expansion in bonnet fungi (Mycena s.s.) driven by repeated elements and novel gene families across ecological guilds.</title>
        <authorList>
            <consortium name="Lawrence Berkeley National Laboratory"/>
            <person name="Harder C.B."/>
            <person name="Miyauchi S."/>
            <person name="Viragh M."/>
            <person name="Kuo A."/>
            <person name="Thoen E."/>
            <person name="Andreopoulos B."/>
            <person name="Lu D."/>
            <person name="Skrede I."/>
            <person name="Drula E."/>
            <person name="Henrissat B."/>
            <person name="Morin E."/>
            <person name="Kohler A."/>
            <person name="Barry K."/>
            <person name="LaButti K."/>
            <person name="Morin E."/>
            <person name="Salamov A."/>
            <person name="Lipzen A."/>
            <person name="Mereny Z."/>
            <person name="Hegedus B."/>
            <person name="Baldrian P."/>
            <person name="Stursova M."/>
            <person name="Weitz H."/>
            <person name="Taylor A."/>
            <person name="Grigoriev I.V."/>
            <person name="Nagy L.G."/>
            <person name="Martin F."/>
            <person name="Kauserud H."/>
        </authorList>
    </citation>
    <scope>NUCLEOTIDE SEQUENCE</scope>
    <source>
        <strain evidence="2">9144</strain>
    </source>
</reference>
<dbReference type="AlphaFoldDB" id="A0AAD6VFC1"/>
<dbReference type="Proteomes" id="UP001219525">
    <property type="component" value="Unassembled WGS sequence"/>
</dbReference>
<dbReference type="EMBL" id="JARJCW010000027">
    <property type="protein sequence ID" value="KAJ7210914.1"/>
    <property type="molecule type" value="Genomic_DNA"/>
</dbReference>
<evidence type="ECO:0000313" key="2">
    <source>
        <dbReference type="EMBL" id="KAJ7210914.1"/>
    </source>
</evidence>
<organism evidence="2 3">
    <name type="scientific">Mycena pura</name>
    <dbReference type="NCBI Taxonomy" id="153505"/>
    <lineage>
        <taxon>Eukaryota</taxon>
        <taxon>Fungi</taxon>
        <taxon>Dikarya</taxon>
        <taxon>Basidiomycota</taxon>
        <taxon>Agaricomycotina</taxon>
        <taxon>Agaricomycetes</taxon>
        <taxon>Agaricomycetidae</taxon>
        <taxon>Agaricales</taxon>
        <taxon>Marasmiineae</taxon>
        <taxon>Mycenaceae</taxon>
        <taxon>Mycena</taxon>
    </lineage>
</organism>